<evidence type="ECO:0000313" key="4">
    <source>
        <dbReference type="EMBL" id="AKF27433.1"/>
    </source>
</evidence>
<proteinExistence type="predicted"/>
<dbReference type="PANTHER" id="PTHR43038">
    <property type="entry name" value="ATP-BINDING CASSETTE, SUB-FAMILY H, MEMBER 1"/>
    <property type="match status" value="1"/>
</dbReference>
<dbReference type="SMART" id="SM00382">
    <property type="entry name" value="AAA"/>
    <property type="match status" value="1"/>
</dbReference>
<evidence type="ECO:0000256" key="2">
    <source>
        <dbReference type="ARBA" id="ARBA00022840"/>
    </source>
</evidence>
<evidence type="ECO:0000313" key="5">
    <source>
        <dbReference type="Proteomes" id="UP000034037"/>
    </source>
</evidence>
<dbReference type="EMBL" id="CP011309">
    <property type="protein sequence ID" value="AKF27433.1"/>
    <property type="molecule type" value="Genomic_DNA"/>
</dbReference>
<organism evidence="4 5">
    <name type="scientific">[Brevibacterium] flavum</name>
    <dbReference type="NCBI Taxonomy" id="92706"/>
    <lineage>
        <taxon>Bacteria</taxon>
        <taxon>Bacillati</taxon>
        <taxon>Actinomycetota</taxon>
        <taxon>Actinomycetes</taxon>
        <taxon>Mycobacteriales</taxon>
        <taxon>Corynebacteriaceae</taxon>
        <taxon>Corynebacterium</taxon>
    </lineage>
</organism>
<dbReference type="SUPFAM" id="SSF52540">
    <property type="entry name" value="P-loop containing nucleoside triphosphate hydrolases"/>
    <property type="match status" value="1"/>
</dbReference>
<dbReference type="CDD" id="cd03230">
    <property type="entry name" value="ABC_DR_subfamily_A"/>
    <property type="match status" value="1"/>
</dbReference>
<dbReference type="Pfam" id="PF00005">
    <property type="entry name" value="ABC_tran"/>
    <property type="match status" value="1"/>
</dbReference>
<evidence type="ECO:0000256" key="1">
    <source>
        <dbReference type="ARBA" id="ARBA00022741"/>
    </source>
</evidence>
<accession>A0A0F6Z5J5</accession>
<evidence type="ECO:0000259" key="3">
    <source>
        <dbReference type="PROSITE" id="PS50893"/>
    </source>
</evidence>
<keyword evidence="1" id="KW-0547">Nucleotide-binding</keyword>
<dbReference type="InterPro" id="IPR003593">
    <property type="entry name" value="AAA+_ATPase"/>
</dbReference>
<keyword evidence="5" id="KW-1185">Reference proteome</keyword>
<dbReference type="Proteomes" id="UP000034037">
    <property type="component" value="Chromosome"/>
</dbReference>
<dbReference type="HOGENOM" id="CLU_000604_1_2_11"/>
<dbReference type="PROSITE" id="PS50893">
    <property type="entry name" value="ABC_TRANSPORTER_2"/>
    <property type="match status" value="1"/>
</dbReference>
<protein>
    <submittedName>
        <fullName evidence="4">Multidrug ABC transporter ATPase</fullName>
    </submittedName>
</protein>
<reference evidence="4 5" key="1">
    <citation type="submission" date="2015-04" db="EMBL/GenBank/DDBJ databases">
        <title>Complete Genome Sequence of Brevibacterium flavum ATCC 15168.</title>
        <authorList>
            <person name="Ahn J."/>
            <person name="Park G."/>
            <person name="Jeon W."/>
            <person name="Jang Y."/>
            <person name="Jang M."/>
            <person name="Lee H."/>
            <person name="Lee H."/>
        </authorList>
    </citation>
    <scope>NUCLEOTIDE SEQUENCE [LARGE SCALE GENOMIC DNA]</scope>
    <source>
        <strain evidence="4 5">ATCC 15168</strain>
    </source>
</reference>
<dbReference type="RefSeq" id="WP_003863753.1">
    <property type="nucleotide sequence ID" value="NZ_CP011309.1"/>
</dbReference>
<keyword evidence="2" id="KW-0067">ATP-binding</keyword>
<dbReference type="PATRIC" id="fig|92706.3.peg.1597"/>
<dbReference type="AlphaFoldDB" id="A0A0F6Z5J5"/>
<feature type="domain" description="ABC transporter" evidence="3">
    <location>
        <begin position="7"/>
        <end position="238"/>
    </location>
</feature>
<name>A0A0F6Z5J5_9CORY</name>
<gene>
    <name evidence="4" type="ORF">YH66_07680</name>
</gene>
<dbReference type="GO" id="GO:0016887">
    <property type="term" value="F:ATP hydrolysis activity"/>
    <property type="evidence" value="ECO:0007669"/>
    <property type="project" value="InterPro"/>
</dbReference>
<sequence length="247" mass="26308">MSTVTAVQVNGLKVSVSSGFSRKKTKTILHDLDFTVETGKITGLLGPSGSGKTTLMRAIVGVQNFDGTLEVFDQPAGAASLRGKIGYVTQNASVYHDLSVIDNLKYFGALAKGTSTPRTPEKIMEVLDIADLAQRQVSTLSGGQRGRVSLGCALIASPELLVMDEPTVGLDPITRQALWEEFTTIAKAGAGVVISSHVLEEAARCDNLILLRDGRIIWRGTPTRLLEDTGKSSYEDAFLAAIDGVRS</sequence>
<dbReference type="GO" id="GO:0005524">
    <property type="term" value="F:ATP binding"/>
    <property type="evidence" value="ECO:0007669"/>
    <property type="project" value="UniProtKB-KW"/>
</dbReference>
<dbReference type="InterPro" id="IPR003439">
    <property type="entry name" value="ABC_transporter-like_ATP-bd"/>
</dbReference>
<dbReference type="InterPro" id="IPR027417">
    <property type="entry name" value="P-loop_NTPase"/>
</dbReference>
<dbReference type="PANTHER" id="PTHR43038:SF3">
    <property type="entry name" value="ABC TRANSPORTER G FAMILY MEMBER 20 ISOFORM X1"/>
    <property type="match status" value="1"/>
</dbReference>
<dbReference type="Gene3D" id="3.40.50.300">
    <property type="entry name" value="P-loop containing nucleotide triphosphate hydrolases"/>
    <property type="match status" value="1"/>
</dbReference>